<comment type="caution">
    <text evidence="10">The sequence shown here is derived from an EMBL/GenBank/DDBJ whole genome shotgun (WGS) entry which is preliminary data.</text>
</comment>
<dbReference type="FunFam" id="3.40.50.720:FF:000022">
    <property type="entry name" value="Cinnamyl alcohol dehydrogenase"/>
    <property type="match status" value="1"/>
</dbReference>
<organism evidence="10 11">
    <name type="scientific">Yeosuana aromativorans</name>
    <dbReference type="NCBI Taxonomy" id="288019"/>
    <lineage>
        <taxon>Bacteria</taxon>
        <taxon>Pseudomonadati</taxon>
        <taxon>Bacteroidota</taxon>
        <taxon>Flavobacteriia</taxon>
        <taxon>Flavobacteriales</taxon>
        <taxon>Flavobacteriaceae</taxon>
        <taxon>Yeosuana</taxon>
    </lineage>
</organism>
<reference evidence="10" key="1">
    <citation type="journal article" date="2014" name="Int. J. Syst. Evol. Microbiol.">
        <title>Complete genome sequence of Corynebacterium casei LMG S-19264T (=DSM 44701T), isolated from a smear-ripened cheese.</title>
        <authorList>
            <consortium name="US DOE Joint Genome Institute (JGI-PGF)"/>
            <person name="Walter F."/>
            <person name="Albersmeier A."/>
            <person name="Kalinowski J."/>
            <person name="Ruckert C."/>
        </authorList>
    </citation>
    <scope>NUCLEOTIDE SEQUENCE</scope>
    <source>
        <strain evidence="10">JCM 12862</strain>
    </source>
</reference>
<keyword evidence="4 8" id="KW-0862">Zinc</keyword>
<feature type="domain" description="Enoyl reductase (ER)" evidence="9">
    <location>
        <begin position="22"/>
        <end position="341"/>
    </location>
</feature>
<evidence type="ECO:0000313" key="10">
    <source>
        <dbReference type="EMBL" id="GGK32182.1"/>
    </source>
</evidence>
<dbReference type="SMART" id="SM00829">
    <property type="entry name" value="PKS_ER"/>
    <property type="match status" value="1"/>
</dbReference>
<dbReference type="Pfam" id="PF08240">
    <property type="entry name" value="ADH_N"/>
    <property type="match status" value="1"/>
</dbReference>
<name>A0A8J3BMG4_9FLAO</name>
<dbReference type="SUPFAM" id="SSF51735">
    <property type="entry name" value="NAD(P)-binding Rossmann-fold domains"/>
    <property type="match status" value="1"/>
</dbReference>
<comment type="cofactor">
    <cofactor evidence="1 8">
        <name>Zn(2+)</name>
        <dbReference type="ChEBI" id="CHEBI:29105"/>
    </cofactor>
</comment>
<dbReference type="PANTHER" id="PTHR42683">
    <property type="entry name" value="ALDEHYDE REDUCTASE"/>
    <property type="match status" value="1"/>
</dbReference>
<sequence length="343" mass="37213">MTEIKPIKMRKINAYAAKEAGGKLEKFQYELPDIGNEEVDIKVHYCGVCHSDLSMMNNEWGMTQYPLVPGHEIVGEVIALGREVKGLKIGDKVGMGWYSASCMHCNQCMDGKQHLCSSAEGTIVGRHGGFADAVRGHWSWVTPLPKGLDISKAGPLFCGGITVFNPIVLSGVQPTDKVGVIGVGGLGHMAIKFLKAWGCEVTAFSSNPKKKDDILKMGAHQVVDSTNPEALEGIAGTLNFILNTTNVSLDWNSFLTTLAPQGKLHTVGAVLEPMAIPAFSMIMGEKSVGGSPLGSIALTRKMLEFCVRHNIYPTVEEFKMEDVNKAMEHLEKGKARFRIVLKA</sequence>
<dbReference type="Pfam" id="PF00107">
    <property type="entry name" value="ADH_zinc_N"/>
    <property type="match status" value="1"/>
</dbReference>
<comment type="similarity">
    <text evidence="2 8">Belongs to the zinc-containing alcohol dehydrogenase family.</text>
</comment>
<proteinExistence type="inferred from homology"/>
<dbReference type="InterPro" id="IPR013154">
    <property type="entry name" value="ADH-like_N"/>
</dbReference>
<protein>
    <recommendedName>
        <fullName evidence="7">alcohol dehydrogenase (NADP(+))</fullName>
        <ecNumber evidence="7">1.1.1.2</ecNumber>
    </recommendedName>
</protein>
<gene>
    <name evidence="10" type="primary">yjgB</name>
    <name evidence="10" type="ORF">GCM10007962_28160</name>
</gene>
<keyword evidence="6" id="KW-0560">Oxidoreductase</keyword>
<evidence type="ECO:0000256" key="3">
    <source>
        <dbReference type="ARBA" id="ARBA00022723"/>
    </source>
</evidence>
<evidence type="ECO:0000256" key="8">
    <source>
        <dbReference type="RuleBase" id="RU361277"/>
    </source>
</evidence>
<dbReference type="InterPro" id="IPR002328">
    <property type="entry name" value="ADH_Zn_CS"/>
</dbReference>
<dbReference type="AlphaFoldDB" id="A0A8J3BMG4"/>
<dbReference type="InterPro" id="IPR029752">
    <property type="entry name" value="D-isomer_DH_CS1"/>
</dbReference>
<dbReference type="Gene3D" id="3.90.180.10">
    <property type="entry name" value="Medium-chain alcohol dehydrogenases, catalytic domain"/>
    <property type="match status" value="1"/>
</dbReference>
<evidence type="ECO:0000259" key="9">
    <source>
        <dbReference type="SMART" id="SM00829"/>
    </source>
</evidence>
<dbReference type="EC" id="1.1.1.2" evidence="7"/>
<evidence type="ECO:0000256" key="2">
    <source>
        <dbReference type="ARBA" id="ARBA00008072"/>
    </source>
</evidence>
<keyword evidence="3 8" id="KW-0479">Metal-binding</keyword>
<evidence type="ECO:0000256" key="5">
    <source>
        <dbReference type="ARBA" id="ARBA00022857"/>
    </source>
</evidence>
<reference evidence="10" key="2">
    <citation type="submission" date="2020-09" db="EMBL/GenBank/DDBJ databases">
        <authorList>
            <person name="Sun Q."/>
            <person name="Ohkuma M."/>
        </authorList>
    </citation>
    <scope>NUCLEOTIDE SEQUENCE</scope>
    <source>
        <strain evidence="10">JCM 12862</strain>
    </source>
</reference>
<evidence type="ECO:0000256" key="4">
    <source>
        <dbReference type="ARBA" id="ARBA00022833"/>
    </source>
</evidence>
<dbReference type="InterPro" id="IPR036291">
    <property type="entry name" value="NAD(P)-bd_dom_sf"/>
</dbReference>
<dbReference type="FunFam" id="3.90.180.10:FF:000018">
    <property type="entry name" value="NAD(P)-dependent alcohol dehydrogenase"/>
    <property type="match status" value="1"/>
</dbReference>
<keyword evidence="11" id="KW-1185">Reference proteome</keyword>
<dbReference type="PROSITE" id="PS00059">
    <property type="entry name" value="ADH_ZINC"/>
    <property type="match status" value="1"/>
</dbReference>
<dbReference type="GO" id="GO:0008106">
    <property type="term" value="F:alcohol dehydrogenase (NADP+) activity"/>
    <property type="evidence" value="ECO:0007669"/>
    <property type="project" value="UniProtKB-EC"/>
</dbReference>
<dbReference type="InterPro" id="IPR011032">
    <property type="entry name" value="GroES-like_sf"/>
</dbReference>
<dbReference type="InterPro" id="IPR013149">
    <property type="entry name" value="ADH-like_C"/>
</dbReference>
<accession>A0A8J3BMG4</accession>
<keyword evidence="5" id="KW-0521">NADP</keyword>
<dbReference type="EMBL" id="BMNR01000007">
    <property type="protein sequence ID" value="GGK32182.1"/>
    <property type="molecule type" value="Genomic_DNA"/>
</dbReference>
<dbReference type="Proteomes" id="UP000612329">
    <property type="component" value="Unassembled WGS sequence"/>
</dbReference>
<evidence type="ECO:0000256" key="7">
    <source>
        <dbReference type="ARBA" id="ARBA00024074"/>
    </source>
</evidence>
<dbReference type="InterPro" id="IPR047109">
    <property type="entry name" value="CAD-like"/>
</dbReference>
<dbReference type="InterPro" id="IPR020843">
    <property type="entry name" value="ER"/>
</dbReference>
<dbReference type="SUPFAM" id="SSF50129">
    <property type="entry name" value="GroES-like"/>
    <property type="match status" value="1"/>
</dbReference>
<dbReference type="GO" id="GO:0008270">
    <property type="term" value="F:zinc ion binding"/>
    <property type="evidence" value="ECO:0007669"/>
    <property type="project" value="InterPro"/>
</dbReference>
<evidence type="ECO:0000313" key="11">
    <source>
        <dbReference type="Proteomes" id="UP000612329"/>
    </source>
</evidence>
<dbReference type="CDD" id="cd05283">
    <property type="entry name" value="CAD1"/>
    <property type="match status" value="1"/>
</dbReference>
<dbReference type="PROSITE" id="PS00065">
    <property type="entry name" value="D_2_HYDROXYACID_DH_1"/>
    <property type="match status" value="1"/>
</dbReference>
<dbReference type="Gene3D" id="3.40.50.720">
    <property type="entry name" value="NAD(P)-binding Rossmann-like Domain"/>
    <property type="match status" value="1"/>
</dbReference>
<evidence type="ECO:0000256" key="6">
    <source>
        <dbReference type="ARBA" id="ARBA00023002"/>
    </source>
</evidence>
<evidence type="ECO:0000256" key="1">
    <source>
        <dbReference type="ARBA" id="ARBA00001947"/>
    </source>
</evidence>